<keyword evidence="1" id="KW-0732">Signal</keyword>
<gene>
    <name evidence="3" type="ORF">FKG95_04615</name>
</gene>
<feature type="signal peptide" evidence="1">
    <location>
        <begin position="1"/>
        <end position="31"/>
    </location>
</feature>
<dbReference type="RefSeq" id="WP_142895100.1">
    <property type="nucleotide sequence ID" value="NZ_ML660052.1"/>
</dbReference>
<accession>A0A545U308</accession>
<feature type="domain" description="TNase-like" evidence="2">
    <location>
        <begin position="31"/>
        <end position="157"/>
    </location>
</feature>
<name>A0A545U308_9PROT</name>
<dbReference type="Gene3D" id="2.40.50.90">
    <property type="match status" value="1"/>
</dbReference>
<sequence>MKNKVRFPLLLFPLACLAGLFALLGTADANAKVEGKQSQVFSPAIIEIGGTLVQLEGLRAPGNDQSCTESQTAWSCGRDARWATLNRVGNHWITCLDRGRTASGTFLGLCYLGGVGGPELNAWLVEQGWALTNAAGAERYLEEETKARAERRGLWRNDIEPVWE</sequence>
<keyword evidence="4" id="KW-1185">Reference proteome</keyword>
<reference evidence="3 4" key="1">
    <citation type="submission" date="2019-06" db="EMBL/GenBank/DDBJ databases">
        <title>Whole genome sequence for Rhodospirillaceae sp. R148.</title>
        <authorList>
            <person name="Wang G."/>
        </authorList>
    </citation>
    <scope>NUCLEOTIDE SEQUENCE [LARGE SCALE GENOMIC DNA]</scope>
    <source>
        <strain evidence="3 4">R148</strain>
    </source>
</reference>
<dbReference type="InterPro" id="IPR035437">
    <property type="entry name" value="SNase_OB-fold_sf"/>
</dbReference>
<dbReference type="SMART" id="SM00318">
    <property type="entry name" value="SNc"/>
    <property type="match status" value="1"/>
</dbReference>
<evidence type="ECO:0000313" key="3">
    <source>
        <dbReference type="EMBL" id="TQV83865.1"/>
    </source>
</evidence>
<dbReference type="AlphaFoldDB" id="A0A545U308"/>
<dbReference type="Proteomes" id="UP000315252">
    <property type="component" value="Unassembled WGS sequence"/>
</dbReference>
<feature type="chain" id="PRO_5021714979" evidence="1">
    <location>
        <begin position="32"/>
        <end position="164"/>
    </location>
</feature>
<dbReference type="InterPro" id="IPR016071">
    <property type="entry name" value="Staphylococal_nuclease_OB-fold"/>
</dbReference>
<organism evidence="3 4">
    <name type="scientific">Denitrobaculum tricleocarpae</name>
    <dbReference type="NCBI Taxonomy" id="2591009"/>
    <lineage>
        <taxon>Bacteria</taxon>
        <taxon>Pseudomonadati</taxon>
        <taxon>Pseudomonadota</taxon>
        <taxon>Alphaproteobacteria</taxon>
        <taxon>Rhodospirillales</taxon>
        <taxon>Rhodospirillaceae</taxon>
        <taxon>Denitrobaculum</taxon>
    </lineage>
</organism>
<proteinExistence type="predicted"/>
<dbReference type="SUPFAM" id="SSF50199">
    <property type="entry name" value="Staphylococcal nuclease"/>
    <property type="match status" value="1"/>
</dbReference>
<dbReference type="OrthoDB" id="9805504at2"/>
<evidence type="ECO:0000256" key="1">
    <source>
        <dbReference type="SAM" id="SignalP"/>
    </source>
</evidence>
<dbReference type="EMBL" id="VHSH01000001">
    <property type="protein sequence ID" value="TQV83865.1"/>
    <property type="molecule type" value="Genomic_DNA"/>
</dbReference>
<comment type="caution">
    <text evidence="3">The sequence shown here is derived from an EMBL/GenBank/DDBJ whole genome shotgun (WGS) entry which is preliminary data.</text>
</comment>
<dbReference type="Pfam" id="PF00565">
    <property type="entry name" value="SNase"/>
    <property type="match status" value="1"/>
</dbReference>
<protein>
    <submittedName>
        <fullName evidence="3">Thermonuclease family protein</fullName>
    </submittedName>
</protein>
<evidence type="ECO:0000313" key="4">
    <source>
        <dbReference type="Proteomes" id="UP000315252"/>
    </source>
</evidence>
<evidence type="ECO:0000259" key="2">
    <source>
        <dbReference type="SMART" id="SM00318"/>
    </source>
</evidence>